<dbReference type="Gene3D" id="6.10.250.3010">
    <property type="match status" value="1"/>
</dbReference>
<dbReference type="EMBL" id="MT153530">
    <property type="protein sequence ID" value="QMP82330.1"/>
    <property type="molecule type" value="Viral_cRNA"/>
</dbReference>
<evidence type="ECO:0000256" key="2">
    <source>
        <dbReference type="ARBA" id="ARBA00022692"/>
    </source>
</evidence>
<evidence type="ECO:0000313" key="7">
    <source>
        <dbReference type="EMBL" id="QMP82330.1"/>
    </source>
</evidence>
<protein>
    <submittedName>
        <fullName evidence="7">Hemagglutinin</fullName>
    </submittedName>
</protein>
<feature type="transmembrane region" description="Helical" evidence="6">
    <location>
        <begin position="478"/>
        <end position="499"/>
    </location>
</feature>
<sequence>MVTPMTFMWSMAITCTLKCTGPLYIEKPETIVPKIRGRDYNSTLVVFQEKVSVVVATRSRWVNYCYDGGSIDPNTGCDQDHSNVLPSKEEAIEWTKRGKCNIGHICRPDGDCWGSDASKCKDSTMKTWVKSSEHRWIGSRYFYFPYHTCVSSWKCNYLITSFPIRLVGDKAKPELVTSSQTGDDLPLQSVDGYKTPNGETIIYFVEAVKSPRTIREVPVSCFDNGESIMCMTHNSNGVPQGLAIDLDRKSLCGYNTNYHLCVNSAMEVIINKKTTKYIGTKEGFDNNTSFKAASEIDLRETVMDLRITQMQSQYNALENSKSIGQLQDIVLKMAQSISKIDDHLVGNLLNKKMTTSWINADFFKMCDSLDSEIPSNTNCKGSAIYKHGRTGRRTKDHLCFPINKERLRMLKIFSKPDIRVDEVLKTSYTAAHEDLEGWSWVSMNVEKVIESVGSTSKRDESEINQTVVDTNSWIFGPIFSWFVALTTPVAWISLLIAACGRK</sequence>
<dbReference type="Pfam" id="PF03273">
    <property type="entry name" value="Baculo_gp64"/>
    <property type="match status" value="1"/>
</dbReference>
<dbReference type="InterPro" id="IPR004955">
    <property type="entry name" value="Baculovirus_Gp64"/>
</dbReference>
<organism evidence="7">
    <name type="scientific">Phasmatodean orthomyxo-related virus OKIAV172</name>
    <dbReference type="NCBI Taxonomy" id="2746281"/>
    <lineage>
        <taxon>Viruses</taxon>
        <taxon>Riboviria</taxon>
        <taxon>Orthornavirae</taxon>
        <taxon>Negarnaviricota</taxon>
        <taxon>Polyploviricotina</taxon>
        <taxon>Insthoviricetes</taxon>
        <taxon>Articulavirales</taxon>
        <taxon>Orthomyxoviridae</taxon>
    </lineage>
</organism>
<dbReference type="GO" id="GO:0044003">
    <property type="term" value="P:symbiont-mediated perturbation of host process"/>
    <property type="evidence" value="ECO:0007669"/>
    <property type="project" value="InterPro"/>
</dbReference>
<proteinExistence type="predicted"/>
<reference evidence="7" key="1">
    <citation type="journal article" date="2019" name="PLoS Pathog.">
        <title>Re-assessing the diversity of negative strand RNA viruses in insects.</title>
        <authorList>
            <person name="Kafer S."/>
            <person name="Paraskevopoulou S."/>
            <person name="Zirkel F."/>
            <person name="Wieseke N."/>
            <person name="Donath A."/>
            <person name="Petersen M."/>
            <person name="Jones T.C."/>
            <person name="Liu S."/>
            <person name="Zhou X."/>
            <person name="Middendorf M."/>
            <person name="Junglen S."/>
            <person name="Misof B."/>
            <person name="Drosten C."/>
        </authorList>
    </citation>
    <scope>NUCLEOTIDE SEQUENCE</scope>
    <source>
        <strain evidence="7">OKIAV172</strain>
    </source>
</reference>
<keyword evidence="2 6" id="KW-0812">Transmembrane</keyword>
<accession>A0A7D7JZL7</accession>
<evidence type="ECO:0000256" key="5">
    <source>
        <dbReference type="ARBA" id="ARBA00023180"/>
    </source>
</evidence>
<evidence type="ECO:0000256" key="1">
    <source>
        <dbReference type="ARBA" id="ARBA00004182"/>
    </source>
</evidence>
<name>A0A7D7JZL7_9ORTO</name>
<evidence type="ECO:0000256" key="4">
    <source>
        <dbReference type="ARBA" id="ARBA00023136"/>
    </source>
</evidence>
<keyword evidence="4 6" id="KW-0472">Membrane</keyword>
<dbReference type="GO" id="GO:0055036">
    <property type="term" value="C:virion membrane"/>
    <property type="evidence" value="ECO:0007669"/>
    <property type="project" value="UniProtKB-SubCell"/>
</dbReference>
<keyword evidence="3" id="KW-0946">Virion</keyword>
<keyword evidence="6" id="KW-1133">Transmembrane helix</keyword>
<reference evidence="7" key="2">
    <citation type="submission" date="2020-03" db="EMBL/GenBank/DDBJ databases">
        <authorList>
            <person name="Kafer S."/>
            <person name="Paraskevopoulou S."/>
            <person name="Zirkel F."/>
            <person name="Wieseke N."/>
            <person name="Donath A."/>
            <person name="Petersen M."/>
            <person name="Jones T.C."/>
            <person name="Liu S."/>
            <person name="Zhou X."/>
            <person name="Middendorf M."/>
            <person name="Junglen S."/>
            <person name="Misof B."/>
            <person name="Drosten C."/>
        </authorList>
    </citation>
    <scope>NUCLEOTIDE SEQUENCE</scope>
    <source>
        <strain evidence="7">OKIAV172</strain>
    </source>
</reference>
<evidence type="ECO:0000256" key="6">
    <source>
        <dbReference type="SAM" id="Phobius"/>
    </source>
</evidence>
<keyword evidence="5" id="KW-0325">Glycoprotein</keyword>
<dbReference type="GO" id="GO:0019031">
    <property type="term" value="C:viral envelope"/>
    <property type="evidence" value="ECO:0007669"/>
    <property type="project" value="InterPro"/>
</dbReference>
<comment type="subcellular location">
    <subcellularLocation>
        <location evidence="1">Virion membrane</location>
    </subcellularLocation>
</comment>
<evidence type="ECO:0000256" key="3">
    <source>
        <dbReference type="ARBA" id="ARBA00022844"/>
    </source>
</evidence>